<evidence type="ECO:0000313" key="2">
    <source>
        <dbReference type="Proteomes" id="UP000276133"/>
    </source>
</evidence>
<sequence length="64" mass="7694">MSYIKMLNKNALFFFEHPLYSESTHRDLQENTFDKLIGKRRFKLSIIQFNNNILSIMNNVNIKN</sequence>
<keyword evidence="2" id="KW-1185">Reference proteome</keyword>
<dbReference type="AlphaFoldDB" id="A0A3M7SUZ1"/>
<organism evidence="1 2">
    <name type="scientific">Brachionus plicatilis</name>
    <name type="common">Marine rotifer</name>
    <name type="synonym">Brachionus muelleri</name>
    <dbReference type="NCBI Taxonomy" id="10195"/>
    <lineage>
        <taxon>Eukaryota</taxon>
        <taxon>Metazoa</taxon>
        <taxon>Spiralia</taxon>
        <taxon>Gnathifera</taxon>
        <taxon>Rotifera</taxon>
        <taxon>Eurotatoria</taxon>
        <taxon>Monogononta</taxon>
        <taxon>Pseudotrocha</taxon>
        <taxon>Ploima</taxon>
        <taxon>Brachionidae</taxon>
        <taxon>Brachionus</taxon>
    </lineage>
</organism>
<reference evidence="1 2" key="1">
    <citation type="journal article" date="2018" name="Sci. Rep.">
        <title>Genomic signatures of local adaptation to the degree of environmental predictability in rotifers.</title>
        <authorList>
            <person name="Franch-Gras L."/>
            <person name="Hahn C."/>
            <person name="Garcia-Roger E.M."/>
            <person name="Carmona M.J."/>
            <person name="Serra M."/>
            <person name="Gomez A."/>
        </authorList>
    </citation>
    <scope>NUCLEOTIDE SEQUENCE [LARGE SCALE GENOMIC DNA]</scope>
    <source>
        <strain evidence="1">HYR1</strain>
    </source>
</reference>
<comment type="caution">
    <text evidence="1">The sequence shown here is derived from an EMBL/GenBank/DDBJ whole genome shotgun (WGS) entry which is preliminary data.</text>
</comment>
<protein>
    <submittedName>
        <fullName evidence="1">Uncharacterized protein</fullName>
    </submittedName>
</protein>
<gene>
    <name evidence="1" type="ORF">BpHYR1_039388</name>
</gene>
<proteinExistence type="predicted"/>
<name>A0A3M7SUZ1_BRAPC</name>
<accession>A0A3M7SUZ1</accession>
<evidence type="ECO:0000313" key="1">
    <source>
        <dbReference type="EMBL" id="RNA39400.1"/>
    </source>
</evidence>
<dbReference type="EMBL" id="REGN01000752">
    <property type="protein sequence ID" value="RNA39400.1"/>
    <property type="molecule type" value="Genomic_DNA"/>
</dbReference>
<dbReference type="Proteomes" id="UP000276133">
    <property type="component" value="Unassembled WGS sequence"/>
</dbReference>